<dbReference type="GO" id="GO:0030572">
    <property type="term" value="F:phosphatidyltransferase activity"/>
    <property type="evidence" value="ECO:0007669"/>
    <property type="project" value="UniProtKB-ARBA"/>
</dbReference>
<dbReference type="Pfam" id="PF13091">
    <property type="entry name" value="PLDc_2"/>
    <property type="match status" value="2"/>
</dbReference>
<accession>A0A5B8XMU1</accession>
<dbReference type="SUPFAM" id="SSF56024">
    <property type="entry name" value="Phospholipase D/nuclease"/>
    <property type="match status" value="2"/>
</dbReference>
<dbReference type="PROSITE" id="PS50035">
    <property type="entry name" value="PLD"/>
    <property type="match status" value="2"/>
</dbReference>
<sequence length="532" mass="58805">MKGWIAFVLFGFLSACGVDDSTEQTPEESVDLCEAAAQHRAECTGNYVTPPICDEASEAAAQNILEVPCEEFSDEFEATGKADGAFCDWFGTGCTPDEPIFGGPRCESNAECSVGFCAEGRCFEGVNSDEFSGVIGLYTETEEVEGGTTELLDSNGMTRELRRQLVQEAQNSVHFSAFIIQDDEVGWEMAQDFIAAAQRGVEVRVLVDATTQYFATYPLIEEMAANGVQVLAFNPLTEWALLRTLLPITGNDRLHEKLLVVDGKSAIIGGRNVGVEYLVDERWRDIDVLVEGPAVEKIQRMFLGIWDKNSELEYRVGCSGRDKYGFHCPSFEGESLLEDMRFYVPAEAEGSLKSRAIYSDPMVQETPLGYFATLALIRAAQESITISNAYFVPPRRLRKHLKAAEERGVDVKVITNSKTSTDGIWMYYASLNYYRELLEAGVEIYEYQGVELMHAKTMVVDGKVGVIGSFNIDPRSAVDNSESLLIVREDAVIAELLESYQVDLANSTLASSDIPLSEMLKAKAHRLIEPLL</sequence>
<proteinExistence type="predicted"/>
<feature type="domain" description="PLD phosphodiesterase" evidence="1">
    <location>
        <begin position="449"/>
        <end position="476"/>
    </location>
</feature>
<dbReference type="EMBL" id="CP042467">
    <property type="protein sequence ID" value="QED26835.1"/>
    <property type="molecule type" value="Genomic_DNA"/>
</dbReference>
<dbReference type="RefSeq" id="WP_146958520.1">
    <property type="nucleotide sequence ID" value="NZ_CP042467.1"/>
</dbReference>
<reference evidence="2 3" key="1">
    <citation type="submission" date="2019-08" db="EMBL/GenBank/DDBJ databases">
        <authorList>
            <person name="Liang Q."/>
        </authorList>
    </citation>
    <scope>NUCLEOTIDE SEQUENCE [LARGE SCALE GENOMIC DNA]</scope>
    <source>
        <strain evidence="2 3">V1718</strain>
    </source>
</reference>
<dbReference type="SMART" id="SM00155">
    <property type="entry name" value="PLDc"/>
    <property type="match status" value="2"/>
</dbReference>
<dbReference type="Gene3D" id="3.30.870.10">
    <property type="entry name" value="Endonuclease Chain A"/>
    <property type="match status" value="2"/>
</dbReference>
<dbReference type="CDD" id="cd09110">
    <property type="entry name" value="PLDc_CLS_1"/>
    <property type="match status" value="1"/>
</dbReference>
<dbReference type="PROSITE" id="PS51257">
    <property type="entry name" value="PROKAR_LIPOPROTEIN"/>
    <property type="match status" value="1"/>
</dbReference>
<protein>
    <submittedName>
        <fullName evidence="2">Phosphatidylserine/phosphatidylglycerophosphate/ cardiolipin synthase family protein</fullName>
    </submittedName>
</protein>
<dbReference type="OrthoDB" id="9762009at2"/>
<evidence type="ECO:0000313" key="3">
    <source>
        <dbReference type="Proteomes" id="UP000321595"/>
    </source>
</evidence>
<dbReference type="GO" id="GO:0032049">
    <property type="term" value="P:cardiolipin biosynthetic process"/>
    <property type="evidence" value="ECO:0007669"/>
    <property type="project" value="UniProtKB-ARBA"/>
</dbReference>
<evidence type="ECO:0000313" key="2">
    <source>
        <dbReference type="EMBL" id="QED26835.1"/>
    </source>
</evidence>
<keyword evidence="3" id="KW-1185">Reference proteome</keyword>
<dbReference type="PANTHER" id="PTHR21248:SF12">
    <property type="entry name" value="CARDIOLIPIN SYNTHASE C"/>
    <property type="match status" value="1"/>
</dbReference>
<name>A0A5B8XMU1_9DELT</name>
<dbReference type="Proteomes" id="UP000321595">
    <property type="component" value="Chromosome"/>
</dbReference>
<gene>
    <name evidence="2" type="ORF">FRD01_06180</name>
</gene>
<dbReference type="AlphaFoldDB" id="A0A5B8XMU1"/>
<organism evidence="2 3">
    <name type="scientific">Microvenator marinus</name>
    <dbReference type="NCBI Taxonomy" id="2600177"/>
    <lineage>
        <taxon>Bacteria</taxon>
        <taxon>Deltaproteobacteria</taxon>
        <taxon>Bradymonadales</taxon>
        <taxon>Microvenatoraceae</taxon>
        <taxon>Microvenator</taxon>
    </lineage>
</organism>
<dbReference type="InterPro" id="IPR001736">
    <property type="entry name" value="PLipase_D/transphosphatidylase"/>
</dbReference>
<evidence type="ECO:0000259" key="1">
    <source>
        <dbReference type="PROSITE" id="PS50035"/>
    </source>
</evidence>
<dbReference type="KEGG" id="bbae:FRD01_06180"/>
<dbReference type="PANTHER" id="PTHR21248">
    <property type="entry name" value="CARDIOLIPIN SYNTHASE"/>
    <property type="match status" value="1"/>
</dbReference>
<dbReference type="InterPro" id="IPR025202">
    <property type="entry name" value="PLD-like_dom"/>
</dbReference>
<feature type="domain" description="PLD phosphodiesterase" evidence="1">
    <location>
        <begin position="250"/>
        <end position="277"/>
    </location>
</feature>